<sequence>MVLLRFCLYSSGYGSIFASPIALTHAVALSLRILTCDTHKLPYSSSHPMPPIRPPYPSITRLLRYPRYVPLAIPHILLFHPYVINQCFVHNISLFCHVLVSWSLSYVRFALVDSSKTCYRVGSFARYLSHLFPQTCPALSFSSNHNVICV</sequence>
<reference evidence="1" key="1">
    <citation type="submission" date="2019-01" db="EMBL/GenBank/DDBJ databases">
        <title>Draft genome sequences of three monokaryotic isolates of the white-rot basidiomycete fungus Dichomitus squalens.</title>
        <authorList>
            <consortium name="DOE Joint Genome Institute"/>
            <person name="Lopez S.C."/>
            <person name="Andreopoulos B."/>
            <person name="Pangilinan J."/>
            <person name="Lipzen A."/>
            <person name="Riley R."/>
            <person name="Ahrendt S."/>
            <person name="Ng V."/>
            <person name="Barry K."/>
            <person name="Daum C."/>
            <person name="Grigoriev I.V."/>
            <person name="Hilden K.S."/>
            <person name="Makela M.R."/>
            <person name="de Vries R.P."/>
        </authorList>
    </citation>
    <scope>NUCLEOTIDE SEQUENCE [LARGE SCALE GENOMIC DNA]</scope>
    <source>
        <strain evidence="1">OM18370.1</strain>
    </source>
</reference>
<dbReference type="AlphaFoldDB" id="A0A4Q9MMG1"/>
<evidence type="ECO:0000313" key="1">
    <source>
        <dbReference type="EMBL" id="TBU27331.1"/>
    </source>
</evidence>
<proteinExistence type="predicted"/>
<dbReference type="Proteomes" id="UP000292957">
    <property type="component" value="Unassembled WGS sequence"/>
</dbReference>
<organism evidence="1">
    <name type="scientific">Dichomitus squalens</name>
    <dbReference type="NCBI Taxonomy" id="114155"/>
    <lineage>
        <taxon>Eukaryota</taxon>
        <taxon>Fungi</taxon>
        <taxon>Dikarya</taxon>
        <taxon>Basidiomycota</taxon>
        <taxon>Agaricomycotina</taxon>
        <taxon>Agaricomycetes</taxon>
        <taxon>Polyporales</taxon>
        <taxon>Polyporaceae</taxon>
        <taxon>Dichomitus</taxon>
    </lineage>
</organism>
<name>A0A4Q9MMG1_9APHY</name>
<protein>
    <submittedName>
        <fullName evidence="1">Uncharacterized protein</fullName>
    </submittedName>
</protein>
<dbReference type="EMBL" id="ML143433">
    <property type="protein sequence ID" value="TBU27331.1"/>
    <property type="molecule type" value="Genomic_DNA"/>
</dbReference>
<gene>
    <name evidence="1" type="ORF">BD311DRAFT_381625</name>
</gene>
<accession>A0A4Q9MMG1</accession>